<dbReference type="AlphaFoldDB" id="A0A9P6KWM0"/>
<dbReference type="EMBL" id="WJXW01000001">
    <property type="protein sequence ID" value="KAF9741565.1"/>
    <property type="molecule type" value="Genomic_DNA"/>
</dbReference>
<feature type="compositionally biased region" description="Basic and acidic residues" evidence="1">
    <location>
        <begin position="485"/>
        <end position="506"/>
    </location>
</feature>
<feature type="compositionally biased region" description="Polar residues" evidence="1">
    <location>
        <begin position="522"/>
        <end position="540"/>
    </location>
</feature>
<evidence type="ECO:0000313" key="3">
    <source>
        <dbReference type="Proteomes" id="UP000756921"/>
    </source>
</evidence>
<feature type="compositionally biased region" description="Basic residues" evidence="1">
    <location>
        <begin position="819"/>
        <end position="830"/>
    </location>
</feature>
<feature type="compositionally biased region" description="Low complexity" evidence="1">
    <location>
        <begin position="780"/>
        <end position="789"/>
    </location>
</feature>
<protein>
    <submittedName>
        <fullName evidence="2">Uncharacterized protein</fullName>
    </submittedName>
</protein>
<feature type="compositionally biased region" description="Basic and acidic residues" evidence="1">
    <location>
        <begin position="757"/>
        <end position="768"/>
    </location>
</feature>
<evidence type="ECO:0000313" key="2">
    <source>
        <dbReference type="EMBL" id="KAF9741565.1"/>
    </source>
</evidence>
<sequence>MAAMATSPRKNAPAFAQTWDESDAAFLDPKSLPIQRLPRAWDRKQEVKTAGNGKKKEIWRKYGTRSRTSDALSRDDPEDDTQARAVKRQQRMSPKAIENSAASRFCKTRAFKATRWDRRKSVLPRKRAVGAETSLEVEEDEDEDEQDTTTTDLGNDSFSEITVDSARAETQEMVLLPEGEDRRATFTFLFDEDEKASCPEAMDDTSASTLTVDFSHTEHLEQETTLTRLFQASQDVSVEDATPSEPLSYPELPIVSASDDAALAIEEDQLCEEVVERETDEHAVSVQPADDIMDDDTTTEADPFVQGVAGGNSEVAAEGFAYPALPQEPDAEVPADRMADFLEINSSPQTSEADSADFDFDSQDEDLDENFTEASLQLNIQRDIQSEEPSCSNSYAAGDADDIADQEDLRRPSPAADDCMDDIASGLTFGPVTSSREPTPRKLRSPSPPPRTASGPEDTTITFAFNDDTALLKDFLSRAAASKANKAENIARRESLQNRRDSDVIRHALASPRQALEDKDPNSPSKCDNDTTLNLSQTLTLDLESTAPLSPSKASTPAEKKTENAEESKVGRMSRRSSRARTSRLPAPSSIPTGPPKISVKREGGDPVVLKKTDAQELGLLTRSNTRKNKQGAVAVNVRLLKLSNEARTTEAKSTPESTETAAQVPGKKHVRWDSQLAYFRENTDAIADALADAESLATPDELSTAAPVAKPTRVKVPKLSKDATPKVRKVKSLGSRNGTPGKGLLTPASLLPDALMADKEEPEEKQRIPKPKTSRVKKASATSTDTTSIPVPVEPKLPVLDIAPVGIDPSKMSSTRERKSRLATPRKVKLSQLPSTALGDGKENKGKSVAAPAPKKSIPMPSVVMATKMEVAAATTGLPRRRGRKM</sequence>
<reference evidence="2" key="1">
    <citation type="journal article" date="2020" name="Mol. Plant Microbe Interact.">
        <title>Genome Sequence of the Biocontrol Agent Coniothyrium minitans strain Conio (IMI 134523).</title>
        <authorList>
            <person name="Patel D."/>
            <person name="Shittu T.A."/>
            <person name="Baroncelli R."/>
            <person name="Muthumeenakshi S."/>
            <person name="Osborne T.H."/>
            <person name="Janganan T.K."/>
            <person name="Sreenivasaprasad S."/>
        </authorList>
    </citation>
    <scope>NUCLEOTIDE SEQUENCE</scope>
    <source>
        <strain evidence="2">Conio</strain>
    </source>
</reference>
<name>A0A9P6KWM0_9PLEO</name>
<feature type="compositionally biased region" description="Basic and acidic residues" evidence="1">
    <location>
        <begin position="558"/>
        <end position="570"/>
    </location>
</feature>
<feature type="region of interest" description="Disordered" evidence="1">
    <location>
        <begin position="703"/>
        <end position="863"/>
    </location>
</feature>
<dbReference type="Proteomes" id="UP000756921">
    <property type="component" value="Unassembled WGS sequence"/>
</dbReference>
<keyword evidence="3" id="KW-1185">Reference proteome</keyword>
<feature type="compositionally biased region" description="Polar residues" evidence="1">
    <location>
        <begin position="372"/>
        <end position="395"/>
    </location>
</feature>
<proteinExistence type="predicted"/>
<feature type="region of interest" description="Disordered" evidence="1">
    <location>
        <begin position="122"/>
        <end position="160"/>
    </location>
</feature>
<feature type="region of interest" description="Disordered" evidence="1">
    <location>
        <begin position="43"/>
        <end position="99"/>
    </location>
</feature>
<evidence type="ECO:0000256" key="1">
    <source>
        <dbReference type="SAM" id="MobiDB-lite"/>
    </source>
</evidence>
<gene>
    <name evidence="2" type="ORF">PMIN01_01104</name>
</gene>
<feature type="region of interest" description="Disordered" evidence="1">
    <location>
        <begin position="647"/>
        <end position="668"/>
    </location>
</feature>
<feature type="compositionally biased region" description="Basic residues" evidence="1">
    <location>
        <begin position="769"/>
        <end position="779"/>
    </location>
</feature>
<feature type="compositionally biased region" description="Polar residues" evidence="1">
    <location>
        <begin position="652"/>
        <end position="662"/>
    </location>
</feature>
<feature type="compositionally biased region" description="Basic residues" evidence="1">
    <location>
        <begin position="572"/>
        <end position="582"/>
    </location>
</feature>
<comment type="caution">
    <text evidence="2">The sequence shown here is derived from an EMBL/GenBank/DDBJ whole genome shotgun (WGS) entry which is preliminary data.</text>
</comment>
<feature type="region of interest" description="Disordered" evidence="1">
    <location>
        <begin position="482"/>
        <end position="604"/>
    </location>
</feature>
<feature type="compositionally biased region" description="Acidic residues" evidence="1">
    <location>
        <begin position="354"/>
        <end position="371"/>
    </location>
</feature>
<dbReference type="OrthoDB" id="4207369at2759"/>
<feature type="region of interest" description="Disordered" evidence="1">
    <location>
        <begin position="277"/>
        <end position="460"/>
    </location>
</feature>
<feature type="compositionally biased region" description="Acidic residues" evidence="1">
    <location>
        <begin position="135"/>
        <end position="147"/>
    </location>
</feature>
<accession>A0A9P6KWM0</accession>
<organism evidence="2 3">
    <name type="scientific">Paraphaeosphaeria minitans</name>
    <dbReference type="NCBI Taxonomy" id="565426"/>
    <lineage>
        <taxon>Eukaryota</taxon>
        <taxon>Fungi</taxon>
        <taxon>Dikarya</taxon>
        <taxon>Ascomycota</taxon>
        <taxon>Pezizomycotina</taxon>
        <taxon>Dothideomycetes</taxon>
        <taxon>Pleosporomycetidae</taxon>
        <taxon>Pleosporales</taxon>
        <taxon>Massarineae</taxon>
        <taxon>Didymosphaeriaceae</taxon>
        <taxon>Paraphaeosphaeria</taxon>
    </lineage>
</organism>